<evidence type="ECO:0000313" key="3">
    <source>
        <dbReference type="EMBL" id="GAA0495176.1"/>
    </source>
</evidence>
<protein>
    <submittedName>
        <fullName evidence="3">Alpha/beta fold hydrolase</fullName>
    </submittedName>
</protein>
<keyword evidence="3" id="KW-0378">Hydrolase</keyword>
<dbReference type="InterPro" id="IPR012223">
    <property type="entry name" value="TEII"/>
</dbReference>
<name>A0ABP3L816_9ACTN</name>
<dbReference type="SUPFAM" id="SSF53474">
    <property type="entry name" value="alpha/beta-Hydrolases"/>
    <property type="match status" value="1"/>
</dbReference>
<organism evidence="3 4">
    <name type="scientific">Streptomyces olivaceiscleroticus</name>
    <dbReference type="NCBI Taxonomy" id="68245"/>
    <lineage>
        <taxon>Bacteria</taxon>
        <taxon>Bacillati</taxon>
        <taxon>Actinomycetota</taxon>
        <taxon>Actinomycetes</taxon>
        <taxon>Kitasatosporales</taxon>
        <taxon>Streptomycetaceae</taxon>
        <taxon>Streptomyces</taxon>
    </lineage>
</organism>
<dbReference type="Proteomes" id="UP001500909">
    <property type="component" value="Unassembled WGS sequence"/>
</dbReference>
<comment type="similarity">
    <text evidence="1">Belongs to the thioesterase family.</text>
</comment>
<accession>A0ABP3L816</accession>
<dbReference type="PANTHER" id="PTHR11487">
    <property type="entry name" value="THIOESTERASE"/>
    <property type="match status" value="1"/>
</dbReference>
<dbReference type="InterPro" id="IPR029058">
    <property type="entry name" value="AB_hydrolase_fold"/>
</dbReference>
<dbReference type="InterPro" id="IPR001031">
    <property type="entry name" value="Thioesterase"/>
</dbReference>
<dbReference type="EMBL" id="BAAABY010000054">
    <property type="protein sequence ID" value="GAA0495176.1"/>
    <property type="molecule type" value="Genomic_DNA"/>
</dbReference>
<evidence type="ECO:0000313" key="4">
    <source>
        <dbReference type="Proteomes" id="UP001500909"/>
    </source>
</evidence>
<proteinExistence type="inferred from homology"/>
<dbReference type="RefSeq" id="WP_346099564.1">
    <property type="nucleotide sequence ID" value="NZ_BAAABY010000054.1"/>
</dbReference>
<keyword evidence="4" id="KW-1185">Reference proteome</keyword>
<gene>
    <name evidence="3" type="ORF">GCM10010361_70720</name>
</gene>
<sequence length="244" mass="26774">MDAYRWFKGLGRREDADIRLLCFHYAGGSASMFRDWAHLLPGSIEPVSVQLPGRADRFLETPHTSMTALVDELIEVLEPTLDKPFACYGASMGARVSWALAHSLGDRHLPLPRKLYVSSSTAPVLKEVVRGWNEDDDKLVAYMRELGGTPPEVLGDDDLLTALLPILRADLTVLGTHAYRTSSPLKVPLHAFAGRDDEEASPDLMAQWCVETSAGFGMDVIDTGHFLNDVGLQQVIDVISSDLG</sequence>
<dbReference type="Gene3D" id="3.40.50.1820">
    <property type="entry name" value="alpha/beta hydrolase"/>
    <property type="match status" value="1"/>
</dbReference>
<dbReference type="GO" id="GO:0016787">
    <property type="term" value="F:hydrolase activity"/>
    <property type="evidence" value="ECO:0007669"/>
    <property type="project" value="UniProtKB-KW"/>
</dbReference>
<dbReference type="PANTHER" id="PTHR11487:SF0">
    <property type="entry name" value="S-ACYL FATTY ACID SYNTHASE THIOESTERASE, MEDIUM CHAIN"/>
    <property type="match status" value="1"/>
</dbReference>
<evidence type="ECO:0000256" key="1">
    <source>
        <dbReference type="ARBA" id="ARBA00007169"/>
    </source>
</evidence>
<reference evidence="4" key="1">
    <citation type="journal article" date="2019" name="Int. J. Syst. Evol. Microbiol.">
        <title>The Global Catalogue of Microorganisms (GCM) 10K type strain sequencing project: providing services to taxonomists for standard genome sequencing and annotation.</title>
        <authorList>
            <consortium name="The Broad Institute Genomics Platform"/>
            <consortium name="The Broad Institute Genome Sequencing Center for Infectious Disease"/>
            <person name="Wu L."/>
            <person name="Ma J."/>
        </authorList>
    </citation>
    <scope>NUCLEOTIDE SEQUENCE [LARGE SCALE GENOMIC DNA]</scope>
    <source>
        <strain evidence="4">JCM 4805</strain>
    </source>
</reference>
<feature type="domain" description="Thioesterase" evidence="2">
    <location>
        <begin position="19"/>
        <end position="240"/>
    </location>
</feature>
<comment type="caution">
    <text evidence="3">The sequence shown here is derived from an EMBL/GenBank/DDBJ whole genome shotgun (WGS) entry which is preliminary data.</text>
</comment>
<dbReference type="Pfam" id="PF00975">
    <property type="entry name" value="Thioesterase"/>
    <property type="match status" value="1"/>
</dbReference>
<evidence type="ECO:0000259" key="2">
    <source>
        <dbReference type="Pfam" id="PF00975"/>
    </source>
</evidence>